<dbReference type="Proteomes" id="UP001218218">
    <property type="component" value="Unassembled WGS sequence"/>
</dbReference>
<organism evidence="1 2">
    <name type="scientific">Mycena albidolilacea</name>
    <dbReference type="NCBI Taxonomy" id="1033008"/>
    <lineage>
        <taxon>Eukaryota</taxon>
        <taxon>Fungi</taxon>
        <taxon>Dikarya</taxon>
        <taxon>Basidiomycota</taxon>
        <taxon>Agaricomycotina</taxon>
        <taxon>Agaricomycetes</taxon>
        <taxon>Agaricomycetidae</taxon>
        <taxon>Agaricales</taxon>
        <taxon>Marasmiineae</taxon>
        <taxon>Mycenaceae</taxon>
        <taxon>Mycena</taxon>
    </lineage>
</organism>
<evidence type="ECO:0000313" key="2">
    <source>
        <dbReference type="Proteomes" id="UP001218218"/>
    </source>
</evidence>
<proteinExistence type="predicted"/>
<reference evidence="1" key="1">
    <citation type="submission" date="2023-03" db="EMBL/GenBank/DDBJ databases">
        <title>Massive genome expansion in bonnet fungi (Mycena s.s.) driven by repeated elements and novel gene families across ecological guilds.</title>
        <authorList>
            <consortium name="Lawrence Berkeley National Laboratory"/>
            <person name="Harder C.B."/>
            <person name="Miyauchi S."/>
            <person name="Viragh M."/>
            <person name="Kuo A."/>
            <person name="Thoen E."/>
            <person name="Andreopoulos B."/>
            <person name="Lu D."/>
            <person name="Skrede I."/>
            <person name="Drula E."/>
            <person name="Henrissat B."/>
            <person name="Morin E."/>
            <person name="Kohler A."/>
            <person name="Barry K."/>
            <person name="LaButti K."/>
            <person name="Morin E."/>
            <person name="Salamov A."/>
            <person name="Lipzen A."/>
            <person name="Mereny Z."/>
            <person name="Hegedus B."/>
            <person name="Baldrian P."/>
            <person name="Stursova M."/>
            <person name="Weitz H."/>
            <person name="Taylor A."/>
            <person name="Grigoriev I.V."/>
            <person name="Nagy L.G."/>
            <person name="Martin F."/>
            <person name="Kauserud H."/>
        </authorList>
    </citation>
    <scope>NUCLEOTIDE SEQUENCE</scope>
    <source>
        <strain evidence="1">CBHHK002</strain>
    </source>
</reference>
<name>A0AAD7EP29_9AGAR</name>
<gene>
    <name evidence="1" type="ORF">DFH08DRAFT_875264</name>
</gene>
<dbReference type="EMBL" id="JARIHO010000026">
    <property type="protein sequence ID" value="KAJ7340797.1"/>
    <property type="molecule type" value="Genomic_DNA"/>
</dbReference>
<accession>A0AAD7EP29</accession>
<keyword evidence="2" id="KW-1185">Reference proteome</keyword>
<evidence type="ECO:0008006" key="3">
    <source>
        <dbReference type="Google" id="ProtNLM"/>
    </source>
</evidence>
<comment type="caution">
    <text evidence="1">The sequence shown here is derived from an EMBL/GenBank/DDBJ whole genome shotgun (WGS) entry which is preliminary data.</text>
</comment>
<dbReference type="AlphaFoldDB" id="A0AAD7EP29"/>
<evidence type="ECO:0000313" key="1">
    <source>
        <dbReference type="EMBL" id="KAJ7340797.1"/>
    </source>
</evidence>
<sequence length="339" mass="38127">MPVLRIPTEIWLEIVSNSKFLIHGTEKDGTSRSVFLLSRRRFRGAPPSAYWTRPKTLRALSQTCRTLRSIFIPLLWEHVEAGTSWPPITSVIIERCNGLIKSENQHLAIHVRVFSVSVPTHHSTKVAPVLAQCLRSLPNLHTLHVPYVESKLGKTFTAAFKNIQLPTVKTIILPCYAHAILGATPNVRDVSCNRELSETLFDTLVKRCPKVERIQGFRLTSEKLNKLSESSLKLREVAVPAYTDISSLSVIKSLSVIELIAESWDYVDWSEIGAEDVSPSTARKRGIMQKRFDEARAVLEASADEALRRIKISYWQTIPTGVVAGNFGPYWVRAEAFDV</sequence>
<protein>
    <recommendedName>
        <fullName evidence="3">F-box domain-containing protein</fullName>
    </recommendedName>
</protein>